<evidence type="ECO:0000313" key="3">
    <source>
        <dbReference type="Proteomes" id="UP000264605"/>
    </source>
</evidence>
<dbReference type="GO" id="GO:0016747">
    <property type="term" value="F:acyltransferase activity, transferring groups other than amino-acyl groups"/>
    <property type="evidence" value="ECO:0007669"/>
    <property type="project" value="InterPro"/>
</dbReference>
<name>A0AAD0WC45_9GAMM</name>
<dbReference type="Pfam" id="PF00583">
    <property type="entry name" value="Acetyltransf_1"/>
    <property type="match status" value="1"/>
</dbReference>
<dbReference type="SUPFAM" id="SSF55729">
    <property type="entry name" value="Acyl-CoA N-acyltransferases (Nat)"/>
    <property type="match status" value="1"/>
</dbReference>
<evidence type="ECO:0000313" key="2">
    <source>
        <dbReference type="EMBL" id="AXV65092.1"/>
    </source>
</evidence>
<dbReference type="EMBL" id="CP032090">
    <property type="protein sequence ID" value="AXV65092.1"/>
    <property type="molecule type" value="Genomic_DNA"/>
</dbReference>
<dbReference type="PROSITE" id="PS51186">
    <property type="entry name" value="GNAT"/>
    <property type="match status" value="1"/>
</dbReference>
<reference evidence="2 3" key="1">
    <citation type="submission" date="2018-08" db="EMBL/GenBank/DDBJ databases">
        <title>Draft genome sequence of Pseudoalteromonas donghaensis HJ51.</title>
        <authorList>
            <person name="Oh J."/>
            <person name="Roh D."/>
        </authorList>
    </citation>
    <scope>NUCLEOTIDE SEQUENCE [LARGE SCALE GENOMIC DNA]</scope>
    <source>
        <strain evidence="2 3">HJ51</strain>
    </source>
</reference>
<evidence type="ECO:0000259" key="1">
    <source>
        <dbReference type="PROSITE" id="PS51186"/>
    </source>
</evidence>
<dbReference type="GeneID" id="99505277"/>
<dbReference type="InterPro" id="IPR000182">
    <property type="entry name" value="GNAT_dom"/>
</dbReference>
<sequence>MTTCYSIKSANLQDLLLVDSQIPEFDGRNTLSKLHAKLAGREHLVLVAYIDNEPVAYKLGYGLDNNTFYSWLGAVLPKCRGMGIAQALLAAQEMWVKEHNYDAINVKSMNRFPAMLSLLIKNGYTIAGYEDRGNPHKSKIIFSKELASN</sequence>
<dbReference type="Gene3D" id="3.40.630.30">
    <property type="match status" value="1"/>
</dbReference>
<dbReference type="AlphaFoldDB" id="A0AAD0WC45"/>
<organism evidence="2 3">
    <name type="scientific">Pseudoalteromonas lipolytica</name>
    <dbReference type="NCBI Taxonomy" id="570156"/>
    <lineage>
        <taxon>Bacteria</taxon>
        <taxon>Pseudomonadati</taxon>
        <taxon>Pseudomonadota</taxon>
        <taxon>Gammaproteobacteria</taxon>
        <taxon>Alteromonadales</taxon>
        <taxon>Pseudoalteromonadaceae</taxon>
        <taxon>Pseudoalteromonas</taxon>
    </lineage>
</organism>
<dbReference type="RefSeq" id="WP_118844218.1">
    <property type="nucleotide sequence ID" value="NZ_CP032090.1"/>
</dbReference>
<dbReference type="CDD" id="cd04301">
    <property type="entry name" value="NAT_SF"/>
    <property type="match status" value="1"/>
</dbReference>
<dbReference type="InterPro" id="IPR016181">
    <property type="entry name" value="Acyl_CoA_acyltransferase"/>
</dbReference>
<dbReference type="Proteomes" id="UP000264605">
    <property type="component" value="Chromosome"/>
</dbReference>
<proteinExistence type="predicted"/>
<protein>
    <submittedName>
        <fullName evidence="2">N-acetyltransferase</fullName>
    </submittedName>
</protein>
<accession>A0AAD0WC45</accession>
<dbReference type="KEGG" id="pdj:D0907_07380"/>
<feature type="domain" description="N-acetyltransferase" evidence="1">
    <location>
        <begin position="5"/>
        <end position="147"/>
    </location>
</feature>
<gene>
    <name evidence="2" type="ORF">D0907_07380</name>
</gene>